<dbReference type="EMBL" id="ABMABF030000014">
    <property type="protein sequence ID" value="EMJ5135918.1"/>
    <property type="molecule type" value="Genomic_DNA"/>
</dbReference>
<feature type="chain" id="PRO_5042688895" description="Fimbrial protein" evidence="1">
    <location>
        <begin position="20"/>
        <end position="136"/>
    </location>
</feature>
<evidence type="ECO:0000313" key="2">
    <source>
        <dbReference type="EMBL" id="EMJ5135918.1"/>
    </source>
</evidence>
<dbReference type="Proteomes" id="UP000179588">
    <property type="component" value="Unassembled WGS sequence"/>
</dbReference>
<keyword evidence="1" id="KW-0732">Signal</keyword>
<evidence type="ECO:0000313" key="3">
    <source>
        <dbReference type="EMBL" id="OHT25106.1"/>
    </source>
</evidence>
<keyword evidence="4" id="KW-1185">Reference proteome</keyword>
<comment type="caution">
    <text evidence="3">The sequence shown here is derived from an EMBL/GenBank/DDBJ whole genome shotgun (WGS) entry which is preliminary data.</text>
</comment>
<evidence type="ECO:0008006" key="5">
    <source>
        <dbReference type="Google" id="ProtNLM"/>
    </source>
</evidence>
<evidence type="ECO:0000313" key="4">
    <source>
        <dbReference type="Proteomes" id="UP000179588"/>
    </source>
</evidence>
<gene>
    <name evidence="3" type="ORF">A3Q29_15225</name>
    <name evidence="2" type="ORF">RG298_003691</name>
</gene>
<name>A0A1S1HUP5_PROST</name>
<evidence type="ECO:0000256" key="1">
    <source>
        <dbReference type="SAM" id="SignalP"/>
    </source>
</evidence>
<proteinExistence type="predicted"/>
<sequence>MKYFSVVFFSLFIPLCSSANQYDENHYFPLHDATSANKIDGLSGKLNFKVRLMYSPCVILDEQYNGNLFFIKLEQCLVNNKNIKVPLQAKAKLIEKNNEIITSYDINHRLYSGNNIVYLRTPNIKGSSAIMELSYD</sequence>
<dbReference type="AlphaFoldDB" id="A0A1S1HUP5"/>
<dbReference type="EMBL" id="LVIE01000068">
    <property type="protein sequence ID" value="OHT25106.1"/>
    <property type="molecule type" value="Genomic_DNA"/>
</dbReference>
<reference evidence="3 4" key="1">
    <citation type="submission" date="2016-03" db="EMBL/GenBank/DDBJ databases">
        <title>Genome sequence of Providencia stuartii strain, isolated from the salivary glands of larval Lucilia sericata.</title>
        <authorList>
            <person name="Yuan Y."/>
            <person name="Zhang Y."/>
            <person name="Fu S."/>
            <person name="Crippen T.L."/>
            <person name="Visi D."/>
            <person name="Benbow M.E."/>
            <person name="Allen M."/>
            <person name="Tomberlin J.K."/>
            <person name="Sze S.-H."/>
            <person name="Tarone A.M."/>
        </authorList>
    </citation>
    <scope>NUCLEOTIDE SEQUENCE [LARGE SCALE GENOMIC DNA]</scope>
    <source>
        <strain evidence="3 4">Crippen</strain>
    </source>
</reference>
<protein>
    <recommendedName>
        <fullName evidence="5">Fimbrial protein</fullName>
    </recommendedName>
</protein>
<reference evidence="2" key="2">
    <citation type="submission" date="2024-02" db="EMBL/GenBank/DDBJ databases">
        <authorList>
            <consortium name="Clinical and Environmental Microbiology Branch: Whole genome sequencing antimicrobial resistance pathogens in the healthcare setting"/>
        </authorList>
    </citation>
    <scope>NUCLEOTIDE SEQUENCE</scope>
    <source>
        <strain evidence="2">2021GO-0154</strain>
    </source>
</reference>
<organism evidence="3 4">
    <name type="scientific">Providencia stuartii</name>
    <dbReference type="NCBI Taxonomy" id="588"/>
    <lineage>
        <taxon>Bacteria</taxon>
        <taxon>Pseudomonadati</taxon>
        <taxon>Pseudomonadota</taxon>
        <taxon>Gammaproteobacteria</taxon>
        <taxon>Enterobacterales</taxon>
        <taxon>Morganellaceae</taxon>
        <taxon>Providencia</taxon>
    </lineage>
</organism>
<feature type="signal peptide" evidence="1">
    <location>
        <begin position="1"/>
        <end position="19"/>
    </location>
</feature>
<accession>A0A1S1HUP5</accession>
<dbReference type="RefSeq" id="WP_070925852.1">
    <property type="nucleotide sequence ID" value="NZ_CANMXG010000014.1"/>
</dbReference>